<protein>
    <submittedName>
        <fullName evidence="1">Nucleotidyltransferase domain-containing protein</fullName>
    </submittedName>
</protein>
<proteinExistence type="predicted"/>
<accession>A0AA45L6C0</accession>
<evidence type="ECO:0000313" key="1">
    <source>
        <dbReference type="EMBL" id="QUF04092.1"/>
    </source>
</evidence>
<evidence type="ECO:0000313" key="2">
    <source>
        <dbReference type="Proteomes" id="UP000677152"/>
    </source>
</evidence>
<dbReference type="Proteomes" id="UP000677152">
    <property type="component" value="Chromosome"/>
</dbReference>
<organism evidence="1 2">
    <name type="scientific">Actinosynnema pretiosum subsp. pretiosum</name>
    <dbReference type="NCBI Taxonomy" id="103721"/>
    <lineage>
        <taxon>Bacteria</taxon>
        <taxon>Bacillati</taxon>
        <taxon>Actinomycetota</taxon>
        <taxon>Actinomycetes</taxon>
        <taxon>Pseudonocardiales</taxon>
        <taxon>Pseudonocardiaceae</taxon>
        <taxon>Actinosynnema</taxon>
    </lineage>
</organism>
<dbReference type="Gene3D" id="3.30.460.10">
    <property type="entry name" value="Beta Polymerase, domain 2"/>
    <property type="match status" value="1"/>
</dbReference>
<dbReference type="InterPro" id="IPR043519">
    <property type="entry name" value="NT_sf"/>
</dbReference>
<reference evidence="1" key="1">
    <citation type="submission" date="2021-04" db="EMBL/GenBank/DDBJ databases">
        <title>Genomic sequence of Actinosynnema pretiosum subsp. pretiosum ATCC 31280 (C-14919).</title>
        <authorList>
            <person name="Bai L."/>
            <person name="Wang X."/>
            <person name="Xiao Y."/>
        </authorList>
    </citation>
    <scope>NUCLEOTIDE SEQUENCE</scope>
    <source>
        <strain evidence="1">ATCC 31280</strain>
    </source>
</reference>
<dbReference type="EMBL" id="CP073249">
    <property type="protein sequence ID" value="QUF04092.1"/>
    <property type="molecule type" value="Genomic_DNA"/>
</dbReference>
<name>A0AA45L6C0_9PSEU</name>
<gene>
    <name evidence="1" type="ORF">KCV87_32920</name>
</gene>
<dbReference type="SUPFAM" id="SSF81301">
    <property type="entry name" value="Nucleotidyltransferase"/>
    <property type="match status" value="1"/>
</dbReference>
<dbReference type="AlphaFoldDB" id="A0AA45L6C0"/>
<sequence length="258" mass="27799">MFTPEEREQLRAALVSTAQADPRITGAALVGSAAVDREDRWSDIDLALCLHEDADVDEVVRDWSDRLYRDHDVVHHLDVRNGKTLFRVFLLRDTLQLDLSFWAPADFGATGPTFRLLFGTAADVPKVGPPAALGLVGMGWLYALHARSSIARGRVWQAEYMVSGVRDHVLALACLRHGVSAVQGRGMDDLPAEVTAPLDEALVRGLGTAELVRAFGVTVEAFLAEVELVDAALAARIAPTMRALVDTSTPGPAVVSPA</sequence>